<proteinExistence type="predicted"/>
<gene>
    <name evidence="1" type="ORF">JZO70_03920</name>
</gene>
<comment type="caution">
    <text evidence="1">The sequence shown here is derived from an EMBL/GenBank/DDBJ whole genome shotgun (WGS) entry which is preliminary data.</text>
</comment>
<dbReference type="Pfam" id="PF11148">
    <property type="entry name" value="DUF2922"/>
    <property type="match status" value="1"/>
</dbReference>
<sequence length="86" mass="9708">MTSMKKLVVNFRNAMGKSQTISFKDVDITKTPSQIKTLLTDFVGLNLFQKDGVRSYETLVSAKFVETIETPVFDVEAEALAAYKRR</sequence>
<organism evidence="1 2">
    <name type="scientific">Candidatus Enterococcus moelleringii</name>
    <dbReference type="NCBI Taxonomy" id="2815325"/>
    <lineage>
        <taxon>Bacteria</taxon>
        <taxon>Bacillati</taxon>
        <taxon>Bacillota</taxon>
        <taxon>Bacilli</taxon>
        <taxon>Lactobacillales</taxon>
        <taxon>Enterococcaceae</taxon>
        <taxon>Enterococcus</taxon>
    </lineage>
</organism>
<dbReference type="InterPro" id="IPR021321">
    <property type="entry name" value="DUF2922"/>
</dbReference>
<protein>
    <submittedName>
        <fullName evidence="1">DUF2922 domain-containing protein</fullName>
    </submittedName>
</protein>
<dbReference type="Proteomes" id="UP000664601">
    <property type="component" value="Unassembled WGS sequence"/>
</dbReference>
<name>A0ABS3L876_9ENTE</name>
<evidence type="ECO:0000313" key="1">
    <source>
        <dbReference type="EMBL" id="MBO1305295.1"/>
    </source>
</evidence>
<evidence type="ECO:0000313" key="2">
    <source>
        <dbReference type="Proteomes" id="UP000664601"/>
    </source>
</evidence>
<keyword evidence="2" id="KW-1185">Reference proteome</keyword>
<dbReference type="EMBL" id="JAFREM010000004">
    <property type="protein sequence ID" value="MBO1305295.1"/>
    <property type="molecule type" value="Genomic_DNA"/>
</dbReference>
<accession>A0ABS3L876</accession>
<reference evidence="1 2" key="1">
    <citation type="submission" date="2021-03" db="EMBL/GenBank/DDBJ databases">
        <title>Enterococcal diversity collection.</title>
        <authorList>
            <person name="Gilmore M.S."/>
            <person name="Schwartzman J."/>
            <person name="Van Tyne D."/>
            <person name="Martin M."/>
            <person name="Earl A.M."/>
            <person name="Manson A.L."/>
            <person name="Straub T."/>
            <person name="Salamzade R."/>
            <person name="Saavedra J."/>
            <person name="Lebreton F."/>
            <person name="Prichula J."/>
            <person name="Schaufler K."/>
            <person name="Gaca A."/>
            <person name="Sgardioli B."/>
            <person name="Wagenaar J."/>
            <person name="Strong T."/>
        </authorList>
    </citation>
    <scope>NUCLEOTIDE SEQUENCE [LARGE SCALE GENOMIC DNA]</scope>
    <source>
        <strain evidence="1 2">669A</strain>
    </source>
</reference>